<dbReference type="Proteomes" id="UP001448207">
    <property type="component" value="Unassembled WGS sequence"/>
</dbReference>
<accession>A0ABR3AJ47</accession>
<reference evidence="2 3" key="1">
    <citation type="submission" date="2024-04" db="EMBL/GenBank/DDBJ databases">
        <title>Symmetric and asymmetric DNA N6-adenine methylation regulates different biological responses in Mucorales.</title>
        <authorList>
            <consortium name="Lawrence Berkeley National Laboratory"/>
            <person name="Lax C."/>
            <person name="Mondo S.J."/>
            <person name="Osorio-Concepcion M."/>
            <person name="Muszewska A."/>
            <person name="Corrochano-Luque M."/>
            <person name="Gutierrez G."/>
            <person name="Riley R."/>
            <person name="Lipzen A."/>
            <person name="Guo J."/>
            <person name="Hundley H."/>
            <person name="Amirebrahimi M."/>
            <person name="Ng V."/>
            <person name="Lorenzo-Gutierrez D."/>
            <person name="Binder U."/>
            <person name="Yang J."/>
            <person name="Song Y."/>
            <person name="Canovas D."/>
            <person name="Navarro E."/>
            <person name="Freitag M."/>
            <person name="Gabaldon T."/>
            <person name="Grigoriev I.V."/>
            <person name="Corrochano L.M."/>
            <person name="Nicolas F.E."/>
            <person name="Garre V."/>
        </authorList>
    </citation>
    <scope>NUCLEOTIDE SEQUENCE [LARGE SCALE GENOMIC DNA]</scope>
    <source>
        <strain evidence="2 3">L51</strain>
    </source>
</reference>
<comment type="caution">
    <text evidence="2">The sequence shown here is derived from an EMBL/GenBank/DDBJ whole genome shotgun (WGS) entry which is preliminary data.</text>
</comment>
<keyword evidence="1" id="KW-0472">Membrane</keyword>
<protein>
    <submittedName>
        <fullName evidence="2">Uncharacterized protein</fullName>
    </submittedName>
</protein>
<organism evidence="2 3">
    <name type="scientific">Phycomyces blakesleeanus</name>
    <dbReference type="NCBI Taxonomy" id="4837"/>
    <lineage>
        <taxon>Eukaryota</taxon>
        <taxon>Fungi</taxon>
        <taxon>Fungi incertae sedis</taxon>
        <taxon>Mucoromycota</taxon>
        <taxon>Mucoromycotina</taxon>
        <taxon>Mucoromycetes</taxon>
        <taxon>Mucorales</taxon>
        <taxon>Phycomycetaceae</taxon>
        <taxon>Phycomyces</taxon>
    </lineage>
</organism>
<name>A0ABR3AJ47_PHYBL</name>
<proteinExistence type="predicted"/>
<evidence type="ECO:0000313" key="3">
    <source>
        <dbReference type="Proteomes" id="UP001448207"/>
    </source>
</evidence>
<feature type="transmembrane region" description="Helical" evidence="1">
    <location>
        <begin position="30"/>
        <end position="52"/>
    </location>
</feature>
<evidence type="ECO:0000313" key="2">
    <source>
        <dbReference type="EMBL" id="KAL0075828.1"/>
    </source>
</evidence>
<sequence>MHIHVNLFFFYSFFLDNLYWYWIFGLKFAYLDSISINCAIYFAILICSFCLFSSSCQNEQTKTYIKKQQKYMVERKRDVLWDLACSFRLNLMWNSKKNTKRNVKFK</sequence>
<gene>
    <name evidence="2" type="ORF">J3Q64DRAFT_1774308</name>
</gene>
<keyword evidence="1" id="KW-0812">Transmembrane</keyword>
<keyword evidence="3" id="KW-1185">Reference proteome</keyword>
<feature type="transmembrane region" description="Helical" evidence="1">
    <location>
        <begin position="7"/>
        <end position="24"/>
    </location>
</feature>
<dbReference type="EMBL" id="JBCLYO010000034">
    <property type="protein sequence ID" value="KAL0075828.1"/>
    <property type="molecule type" value="Genomic_DNA"/>
</dbReference>
<keyword evidence="1" id="KW-1133">Transmembrane helix</keyword>
<evidence type="ECO:0000256" key="1">
    <source>
        <dbReference type="SAM" id="Phobius"/>
    </source>
</evidence>